<dbReference type="Proteomes" id="UP000184314">
    <property type="component" value="Unassembled WGS sequence"/>
</dbReference>
<protein>
    <submittedName>
        <fullName evidence="1">EcsC protein family protein</fullName>
    </submittedName>
</protein>
<dbReference type="PANTHER" id="PTHR41260:SF1">
    <property type="entry name" value="PROTEIN ECSC"/>
    <property type="match status" value="1"/>
</dbReference>
<proteinExistence type="predicted"/>
<organism evidence="1 2">
    <name type="scientific">Maribacter aquivivus</name>
    <dbReference type="NCBI Taxonomy" id="228958"/>
    <lineage>
        <taxon>Bacteria</taxon>
        <taxon>Pseudomonadati</taxon>
        <taxon>Bacteroidota</taxon>
        <taxon>Flavobacteriia</taxon>
        <taxon>Flavobacteriales</taxon>
        <taxon>Flavobacteriaceae</taxon>
        <taxon>Maribacter</taxon>
    </lineage>
</organism>
<dbReference type="RefSeq" id="WP_073241664.1">
    <property type="nucleotide sequence ID" value="NZ_FQZX01000001.1"/>
</dbReference>
<dbReference type="AlphaFoldDB" id="A0A1M6KUA8"/>
<accession>A0A1M6KUA8</accession>
<dbReference type="STRING" id="228958.SAMN04488007_0916"/>
<keyword evidence="2" id="KW-1185">Reference proteome</keyword>
<dbReference type="OrthoDB" id="1238772at2"/>
<evidence type="ECO:0000313" key="1">
    <source>
        <dbReference type="EMBL" id="SHJ62523.1"/>
    </source>
</evidence>
<gene>
    <name evidence="1" type="ORF">SAMN04488007_0916</name>
</gene>
<evidence type="ECO:0000313" key="2">
    <source>
        <dbReference type="Proteomes" id="UP000184314"/>
    </source>
</evidence>
<dbReference type="PANTHER" id="PTHR41260">
    <property type="entry name" value="PROTEIN ECSC"/>
    <property type="match status" value="1"/>
</dbReference>
<dbReference type="InterPro" id="IPR024787">
    <property type="entry name" value="EcsC"/>
</dbReference>
<dbReference type="Pfam" id="PF12787">
    <property type="entry name" value="EcsC"/>
    <property type="match status" value="1"/>
</dbReference>
<dbReference type="EMBL" id="FQZX01000001">
    <property type="protein sequence ID" value="SHJ62523.1"/>
    <property type="molecule type" value="Genomic_DNA"/>
</dbReference>
<name>A0A1M6KUA8_9FLAO</name>
<reference evidence="2" key="1">
    <citation type="submission" date="2016-11" db="EMBL/GenBank/DDBJ databases">
        <authorList>
            <person name="Varghese N."/>
            <person name="Submissions S."/>
        </authorList>
    </citation>
    <scope>NUCLEOTIDE SEQUENCE [LARGE SCALE GENOMIC DNA]</scope>
    <source>
        <strain evidence="2">DSM 16478</strain>
    </source>
</reference>
<sequence>MLVKNTISSEDLETIKKCKASMENIGWAIKGVNIVGNSLETGARFIPEKALNILQKSTEKILLGLLKANLLTISKNKQLKEPSSITYKAIVIGSGTVGGFFGSTTGIGTAIFASEMTITTKYILRSIMDIARSQGEDIYSLEGQMQCMEVFAIGGKSKDDDGLDTSYYVARAALSSTLKNLTSASLQAAIKTAANSSVVFGSSALNKFISQIAARFSVLISEKFMAQAVPIAGALGGGSMNFIFINHFQKMATSHFTLRRLERKYGEDAVRKAYSKI</sequence>